<dbReference type="Proteomes" id="UP000002534">
    <property type="component" value="Chromosome"/>
</dbReference>
<dbReference type="OrthoDB" id="8909952at2"/>
<evidence type="ECO:0008006" key="3">
    <source>
        <dbReference type="Google" id="ProtNLM"/>
    </source>
</evidence>
<protein>
    <recommendedName>
        <fullName evidence="3">HEAT repeat domain-containing protein</fullName>
    </recommendedName>
</protein>
<dbReference type="AlphaFoldDB" id="Q3A031"/>
<dbReference type="KEGG" id="pca:Pcar_3041"/>
<reference evidence="1 2" key="2">
    <citation type="journal article" date="2012" name="BMC Genomics">
        <title>The genome of Pelobacter carbinolicus reveals surprising metabolic capabilities and physiological features.</title>
        <authorList>
            <person name="Aklujkar M."/>
            <person name="Haveman S.A."/>
            <person name="Didonato R.Jr."/>
            <person name="Chertkov O."/>
            <person name="Han C.S."/>
            <person name="Land M.L."/>
            <person name="Brown P."/>
            <person name="Lovley D.R."/>
        </authorList>
    </citation>
    <scope>NUCLEOTIDE SEQUENCE [LARGE SCALE GENOMIC DNA]</scope>
    <source>
        <strain evidence="2">DSM 2380 / NBRC 103641 / GraBd1</strain>
    </source>
</reference>
<dbReference type="STRING" id="338963.Pcar_3041"/>
<sequence>MSIQEIIDFLINGHDVNAQLIAFEQLKASATEEDLQLLLQTIKSESCGFWVRELLSEPIIDLAGAKALPDLLAALQKNYEEGHDNDSFTAVLMDLAESDPIGVKEQLVKMAKTASLSELKEINWLLEHCQ</sequence>
<evidence type="ECO:0000313" key="1">
    <source>
        <dbReference type="EMBL" id="ABA90276.1"/>
    </source>
</evidence>
<proteinExistence type="predicted"/>
<keyword evidence="2" id="KW-1185">Reference proteome</keyword>
<dbReference type="HOGENOM" id="CLU_1936039_0_0_7"/>
<evidence type="ECO:0000313" key="2">
    <source>
        <dbReference type="Proteomes" id="UP000002534"/>
    </source>
</evidence>
<accession>Q3A031</accession>
<gene>
    <name evidence="1" type="ordered locus">Pcar_3041</name>
</gene>
<name>Q3A031_SYNC1</name>
<dbReference type="EMBL" id="CP000142">
    <property type="protein sequence ID" value="ABA90276.1"/>
    <property type="molecule type" value="Genomic_DNA"/>
</dbReference>
<reference evidence="2" key="1">
    <citation type="submission" date="2005-10" db="EMBL/GenBank/DDBJ databases">
        <title>Complete sequence of Pelobacter carbinolicus DSM 2380.</title>
        <authorList>
            <person name="Copeland A."/>
            <person name="Lucas S."/>
            <person name="Lapidus A."/>
            <person name="Barry K."/>
            <person name="Detter J.C."/>
            <person name="Glavina T."/>
            <person name="Hammon N."/>
            <person name="Israni S."/>
            <person name="Pitluck S."/>
            <person name="Chertkov O."/>
            <person name="Schmutz J."/>
            <person name="Larimer F."/>
            <person name="Land M."/>
            <person name="Kyrpides N."/>
            <person name="Ivanova N."/>
            <person name="Richardson P."/>
        </authorList>
    </citation>
    <scope>NUCLEOTIDE SEQUENCE [LARGE SCALE GENOMIC DNA]</scope>
    <source>
        <strain evidence="2">DSM 2380 / NBRC 103641 / GraBd1</strain>
    </source>
</reference>
<dbReference type="RefSeq" id="WP_011342832.1">
    <property type="nucleotide sequence ID" value="NC_007498.2"/>
</dbReference>
<organism evidence="1 2">
    <name type="scientific">Syntrophotalea carbinolica (strain DSM 2380 / NBRC 103641 / GraBd1)</name>
    <name type="common">Pelobacter carbinolicus</name>
    <dbReference type="NCBI Taxonomy" id="338963"/>
    <lineage>
        <taxon>Bacteria</taxon>
        <taxon>Pseudomonadati</taxon>
        <taxon>Thermodesulfobacteriota</taxon>
        <taxon>Desulfuromonadia</taxon>
        <taxon>Desulfuromonadales</taxon>
        <taxon>Syntrophotaleaceae</taxon>
        <taxon>Syntrophotalea</taxon>
    </lineage>
</organism>